<dbReference type="Ensembl" id="ENSSDAT00000005895.1">
    <property type="protein sequence ID" value="ENSSDAP00000005141.1"/>
    <property type="gene ID" value="ENSSDAG00000004810.1"/>
</dbReference>
<organism evidence="5 6">
    <name type="scientific">Spermophilus dauricus</name>
    <name type="common">Daurian ground squirrel</name>
    <dbReference type="NCBI Taxonomy" id="99837"/>
    <lineage>
        <taxon>Eukaryota</taxon>
        <taxon>Metazoa</taxon>
        <taxon>Chordata</taxon>
        <taxon>Craniata</taxon>
        <taxon>Vertebrata</taxon>
        <taxon>Euteleostomi</taxon>
        <taxon>Mammalia</taxon>
        <taxon>Eutheria</taxon>
        <taxon>Euarchontoglires</taxon>
        <taxon>Glires</taxon>
        <taxon>Rodentia</taxon>
        <taxon>Sciuromorpha</taxon>
        <taxon>Sciuridae</taxon>
        <taxon>Xerinae</taxon>
        <taxon>Marmotini</taxon>
        <taxon>Spermophilus</taxon>
    </lineage>
</organism>
<dbReference type="AlphaFoldDB" id="A0A8C9P9I0"/>
<dbReference type="Gene3D" id="4.10.410.10">
    <property type="entry name" value="Pancreatic trypsin inhibitor Kunitz domain"/>
    <property type="match status" value="1"/>
</dbReference>
<evidence type="ECO:0000313" key="6">
    <source>
        <dbReference type="Proteomes" id="UP000694422"/>
    </source>
</evidence>
<keyword evidence="6" id="KW-1185">Reference proteome</keyword>
<protein>
    <recommendedName>
        <fullName evidence="4">BPTI/Kunitz inhibitor domain-containing protein</fullName>
    </recommendedName>
</protein>
<dbReference type="InterPro" id="IPR002223">
    <property type="entry name" value="Kunitz_BPTI"/>
</dbReference>
<dbReference type="PROSITE" id="PS50279">
    <property type="entry name" value="BPTI_KUNITZ_2"/>
    <property type="match status" value="1"/>
</dbReference>
<dbReference type="InterPro" id="IPR020901">
    <property type="entry name" value="Prtase_inh_Kunz-CS"/>
</dbReference>
<dbReference type="SMART" id="SM00131">
    <property type="entry name" value="KU"/>
    <property type="match status" value="1"/>
</dbReference>
<dbReference type="FunFam" id="4.10.410.10:FF:000015">
    <property type="entry name" value="WAP four-disulfide core domain 6A"/>
    <property type="match status" value="1"/>
</dbReference>
<evidence type="ECO:0000256" key="2">
    <source>
        <dbReference type="ARBA" id="ARBA00022900"/>
    </source>
</evidence>
<evidence type="ECO:0000313" key="5">
    <source>
        <dbReference type="Ensembl" id="ENSSDAP00000005141.1"/>
    </source>
</evidence>
<dbReference type="SUPFAM" id="SSF57362">
    <property type="entry name" value="BPTI-like"/>
    <property type="match status" value="1"/>
</dbReference>
<sequence length="101" mass="11359">QCGSPFLDLSFLFHQLLMGIEPHGLWAPVCIPTALLGDLPADICSMPKEVGPCMAYLPRWWYNQETELCSRFIYGGCQGNNNNFQSEAICMVVCQKMPDTR</sequence>
<keyword evidence="1" id="KW-0646">Protease inhibitor</keyword>
<dbReference type="InterPro" id="IPR051388">
    <property type="entry name" value="Serpin_venom_toxin"/>
</dbReference>
<evidence type="ECO:0000256" key="3">
    <source>
        <dbReference type="ARBA" id="ARBA00023157"/>
    </source>
</evidence>
<dbReference type="PROSITE" id="PS00280">
    <property type="entry name" value="BPTI_KUNITZ_1"/>
    <property type="match status" value="1"/>
</dbReference>
<accession>A0A8C9P9I0</accession>
<dbReference type="Pfam" id="PF00014">
    <property type="entry name" value="Kunitz_BPTI"/>
    <property type="match status" value="1"/>
</dbReference>
<feature type="domain" description="BPTI/Kunitz inhibitor" evidence="4">
    <location>
        <begin position="44"/>
        <end position="94"/>
    </location>
</feature>
<dbReference type="InterPro" id="IPR036880">
    <property type="entry name" value="Kunitz_BPTI_sf"/>
</dbReference>
<dbReference type="GO" id="GO:0005615">
    <property type="term" value="C:extracellular space"/>
    <property type="evidence" value="ECO:0007669"/>
    <property type="project" value="TreeGrafter"/>
</dbReference>
<reference evidence="5" key="2">
    <citation type="submission" date="2025-09" db="UniProtKB">
        <authorList>
            <consortium name="Ensembl"/>
        </authorList>
    </citation>
    <scope>IDENTIFICATION</scope>
</reference>
<dbReference type="CDD" id="cd22611">
    <property type="entry name" value="Kunitz_eppin"/>
    <property type="match status" value="1"/>
</dbReference>
<reference evidence="5" key="1">
    <citation type="submission" date="2025-08" db="UniProtKB">
        <authorList>
            <consortium name="Ensembl"/>
        </authorList>
    </citation>
    <scope>IDENTIFICATION</scope>
</reference>
<dbReference type="PRINTS" id="PR00759">
    <property type="entry name" value="BASICPTASE"/>
</dbReference>
<evidence type="ECO:0000259" key="4">
    <source>
        <dbReference type="PROSITE" id="PS50279"/>
    </source>
</evidence>
<name>A0A8C9P9I0_SPEDA</name>
<proteinExistence type="predicted"/>
<keyword evidence="2" id="KW-0722">Serine protease inhibitor</keyword>
<dbReference type="PANTHER" id="PTHR46751:SF1">
    <property type="entry name" value="WAP FOUR-DISULFIDE CORE DOMAIN PROTEIN 6A"/>
    <property type="match status" value="1"/>
</dbReference>
<keyword evidence="3" id="KW-1015">Disulfide bond</keyword>
<dbReference type="Proteomes" id="UP000694422">
    <property type="component" value="Unplaced"/>
</dbReference>
<dbReference type="GO" id="GO:0004867">
    <property type="term" value="F:serine-type endopeptidase inhibitor activity"/>
    <property type="evidence" value="ECO:0007669"/>
    <property type="project" value="UniProtKB-KW"/>
</dbReference>
<evidence type="ECO:0000256" key="1">
    <source>
        <dbReference type="ARBA" id="ARBA00022690"/>
    </source>
</evidence>
<dbReference type="PANTHER" id="PTHR46751">
    <property type="entry name" value="EPPIN"/>
    <property type="match status" value="1"/>
</dbReference>